<organism evidence="2">
    <name type="scientific">Podoviridae sp. ctlMy11</name>
    <dbReference type="NCBI Taxonomy" id="2827746"/>
    <lineage>
        <taxon>Viruses</taxon>
        <taxon>Duplodnaviria</taxon>
        <taxon>Heunggongvirae</taxon>
        <taxon>Uroviricota</taxon>
        <taxon>Caudoviricetes</taxon>
    </lineage>
</organism>
<proteinExistence type="predicted"/>
<feature type="transmembrane region" description="Helical" evidence="1">
    <location>
        <begin position="6"/>
        <end position="25"/>
    </location>
</feature>
<keyword evidence="1" id="KW-0812">Transmembrane</keyword>
<name>A0A8S5TD79_9CAUD</name>
<reference evidence="2" key="1">
    <citation type="journal article" date="2021" name="Proc. Natl. Acad. Sci. U.S.A.">
        <title>A Catalog of Tens of Thousands of Viruses from Human Metagenomes Reveals Hidden Associations with Chronic Diseases.</title>
        <authorList>
            <person name="Tisza M.J."/>
            <person name="Buck C.B."/>
        </authorList>
    </citation>
    <scope>NUCLEOTIDE SEQUENCE</scope>
    <source>
        <strain evidence="2">CtlMy11</strain>
    </source>
</reference>
<protein>
    <submittedName>
        <fullName evidence="2">Uncharacterized protein</fullName>
    </submittedName>
</protein>
<dbReference type="EMBL" id="BK032800">
    <property type="protein sequence ID" value="DAF60995.1"/>
    <property type="molecule type" value="Genomic_DNA"/>
</dbReference>
<evidence type="ECO:0000256" key="1">
    <source>
        <dbReference type="SAM" id="Phobius"/>
    </source>
</evidence>
<accession>A0A8S5TD79</accession>
<evidence type="ECO:0000313" key="2">
    <source>
        <dbReference type="EMBL" id="DAF60995.1"/>
    </source>
</evidence>
<keyword evidence="1" id="KW-0472">Membrane</keyword>
<sequence length="33" mass="3772">MTSAWFLYTCFVAAVGVLALILFFGKDQKHEHK</sequence>
<keyword evidence="1" id="KW-1133">Transmembrane helix</keyword>